<comment type="caution">
    <text evidence="4">The sequence shown here is derived from an EMBL/GenBank/DDBJ whole genome shotgun (WGS) entry which is preliminary data.</text>
</comment>
<accession>A0ABV3PCF0</accession>
<proteinExistence type="predicted"/>
<dbReference type="Gene3D" id="2.120.10.30">
    <property type="entry name" value="TolB, C-terminal domain"/>
    <property type="match status" value="1"/>
</dbReference>
<evidence type="ECO:0000256" key="2">
    <source>
        <dbReference type="SAM" id="SignalP"/>
    </source>
</evidence>
<dbReference type="InterPro" id="IPR003431">
    <property type="entry name" value="B-propeller_Phytase"/>
</dbReference>
<dbReference type="Proteomes" id="UP001555826">
    <property type="component" value="Unassembled WGS sequence"/>
</dbReference>
<feature type="chain" id="PRO_5046004152" evidence="2">
    <location>
        <begin position="28"/>
        <end position="423"/>
    </location>
</feature>
<name>A0ABV3PCF0_9ACTN</name>
<sequence>MSVTATALRGSAAALALALLPISSASAAPAPRWATVGPTAATPSVHDDTAGGKADADDPAIWVSPTAPADSVVLGTLKNGGLDVYTLDGSLLQHVDAGEDGRWNNVDVVQGARIGDRVLDLAVVSDRGRDRLRVFAIDPRGAAAGARVVRDVTAPDASRVFSATEADVADQETAYGVAAGRLSDGSVRVLATRRHSTDFAVLDLVPGPAGTVGYRQRLRSSLPGSFAVPGGSWSPCEEPGEGPQMEGSVFDPTSGDWFVAQEDVGIWRISGDTWSRWLVDRVRDFGVPATWDEASESCRITGADPGLGGTRLSADAEGLTIAHDRRGTHLFASSQGDSTFAVYSLRGRSAAYTGGFAVVDSPTADGAQHSDGAAVTTAALGPRFPHGLFVTQDGESTRPGDEDRVSTGFRFVPLERIATPLGW</sequence>
<gene>
    <name evidence="4" type="ORF">AB1207_20680</name>
</gene>
<evidence type="ECO:0000313" key="5">
    <source>
        <dbReference type="Proteomes" id="UP001555826"/>
    </source>
</evidence>
<dbReference type="PROSITE" id="PS51662">
    <property type="entry name" value="BP_PHYTASE"/>
    <property type="match status" value="1"/>
</dbReference>
<keyword evidence="2" id="KW-0732">Signal</keyword>
<feature type="signal peptide" evidence="2">
    <location>
        <begin position="1"/>
        <end position="27"/>
    </location>
</feature>
<dbReference type="RefSeq" id="WP_367640405.1">
    <property type="nucleotide sequence ID" value="NZ_JBFNQN010000016.1"/>
</dbReference>
<reference evidence="4 5" key="1">
    <citation type="submission" date="2024-07" db="EMBL/GenBank/DDBJ databases">
        <authorList>
            <person name="Thanompreechachai J."/>
            <person name="Duangmal K."/>
        </authorList>
    </citation>
    <scope>NUCLEOTIDE SEQUENCE [LARGE SCALE GENOMIC DNA]</scope>
    <source>
        <strain evidence="4 5">KCTC 19886</strain>
    </source>
</reference>
<dbReference type="EMBL" id="JBFNQN010000016">
    <property type="protein sequence ID" value="MEW9267175.1"/>
    <property type="molecule type" value="Genomic_DNA"/>
</dbReference>
<organism evidence="4 5">
    <name type="scientific">Kineococcus endophyticus</name>
    <dbReference type="NCBI Taxonomy" id="1181883"/>
    <lineage>
        <taxon>Bacteria</taxon>
        <taxon>Bacillati</taxon>
        <taxon>Actinomycetota</taxon>
        <taxon>Actinomycetes</taxon>
        <taxon>Kineosporiales</taxon>
        <taxon>Kineosporiaceae</taxon>
        <taxon>Kineococcus</taxon>
    </lineage>
</organism>
<dbReference type="SUPFAM" id="SSF50956">
    <property type="entry name" value="Thermostable phytase (3-phytase)"/>
    <property type="match status" value="1"/>
</dbReference>
<feature type="compositionally biased region" description="Basic and acidic residues" evidence="1">
    <location>
        <begin position="45"/>
        <end position="56"/>
    </location>
</feature>
<dbReference type="InterPro" id="IPR011042">
    <property type="entry name" value="6-blade_b-propeller_TolB-like"/>
</dbReference>
<evidence type="ECO:0000313" key="4">
    <source>
        <dbReference type="EMBL" id="MEW9267175.1"/>
    </source>
</evidence>
<keyword evidence="5" id="KW-1185">Reference proteome</keyword>
<feature type="region of interest" description="Disordered" evidence="1">
    <location>
        <begin position="33"/>
        <end position="59"/>
    </location>
</feature>
<dbReference type="Pfam" id="PF02333">
    <property type="entry name" value="Phytase"/>
    <property type="match status" value="2"/>
</dbReference>
<evidence type="ECO:0000259" key="3">
    <source>
        <dbReference type="PROSITE" id="PS51662"/>
    </source>
</evidence>
<evidence type="ECO:0000256" key="1">
    <source>
        <dbReference type="SAM" id="MobiDB-lite"/>
    </source>
</evidence>
<protein>
    <submittedName>
        <fullName evidence="4">Phytase</fullName>
    </submittedName>
</protein>
<feature type="domain" description="BPP" evidence="3">
    <location>
        <begin position="26"/>
        <end position="421"/>
    </location>
</feature>